<sequence length="142" mass="15966">MAVAHGEHSVSMQEDIIYTKVIGAFNEFGIKNYTDTVMTLVKQREGKPFAVLVDNTKLEGATPEAFQLLESYNLWMNQQNMIAKALVFNVAILATITQSQTPSLCAENVKICKSIEEAQTWLELKIDQYKIRNNSCTEMTKG</sequence>
<dbReference type="Gene3D" id="3.40.50.10600">
    <property type="entry name" value="SpoIIaa-like domains"/>
    <property type="match status" value="1"/>
</dbReference>
<protein>
    <recommendedName>
        <fullName evidence="3">STAS/SEC14 domain-containing protein</fullName>
    </recommendedName>
</protein>
<gene>
    <name evidence="1" type="ORF">HBH39_03590</name>
</gene>
<name>A0A6G9QIJ2_9GAMM</name>
<reference evidence="1 2" key="1">
    <citation type="submission" date="2020-03" db="EMBL/GenBank/DDBJ databases">
        <title>Complete genome sequence of Shewanella sp.</title>
        <authorList>
            <person name="Kim Y.-S."/>
            <person name="Kim S.-J."/>
            <person name="Jung H.-K."/>
            <person name="Kim K.-H."/>
        </authorList>
    </citation>
    <scope>NUCLEOTIDE SEQUENCE [LARGE SCALE GENOMIC DNA]</scope>
    <source>
        <strain evidence="1 2">PN3F2</strain>
    </source>
</reference>
<evidence type="ECO:0000313" key="2">
    <source>
        <dbReference type="Proteomes" id="UP000502608"/>
    </source>
</evidence>
<dbReference type="KEGG" id="saes:HBH39_03590"/>
<dbReference type="InterPro" id="IPR038396">
    <property type="entry name" value="SpoIIAA-like_sf"/>
</dbReference>
<evidence type="ECO:0008006" key="3">
    <source>
        <dbReference type="Google" id="ProtNLM"/>
    </source>
</evidence>
<organism evidence="1 2">
    <name type="scientific">Shewanella aestuarii</name>
    <dbReference type="NCBI Taxonomy" id="1028752"/>
    <lineage>
        <taxon>Bacteria</taxon>
        <taxon>Pseudomonadati</taxon>
        <taxon>Pseudomonadota</taxon>
        <taxon>Gammaproteobacteria</taxon>
        <taxon>Alteromonadales</taxon>
        <taxon>Shewanellaceae</taxon>
        <taxon>Shewanella</taxon>
    </lineage>
</organism>
<proteinExistence type="predicted"/>
<dbReference type="InterPro" id="IPR036513">
    <property type="entry name" value="STAS_dom_sf"/>
</dbReference>
<dbReference type="EMBL" id="CP050313">
    <property type="protein sequence ID" value="QIR13699.1"/>
    <property type="molecule type" value="Genomic_DNA"/>
</dbReference>
<dbReference type="RefSeq" id="WP_167675694.1">
    <property type="nucleotide sequence ID" value="NZ_CP050313.1"/>
</dbReference>
<dbReference type="Proteomes" id="UP000502608">
    <property type="component" value="Chromosome"/>
</dbReference>
<dbReference type="SUPFAM" id="SSF52091">
    <property type="entry name" value="SpoIIaa-like"/>
    <property type="match status" value="1"/>
</dbReference>
<evidence type="ECO:0000313" key="1">
    <source>
        <dbReference type="EMBL" id="QIR13699.1"/>
    </source>
</evidence>
<keyword evidence="2" id="KW-1185">Reference proteome</keyword>
<accession>A0A6G9QIJ2</accession>
<dbReference type="AlphaFoldDB" id="A0A6G9QIJ2"/>